<dbReference type="AlphaFoldDB" id="A0A9N8DPA3"/>
<feature type="region of interest" description="Disordered" evidence="1">
    <location>
        <begin position="1080"/>
        <end position="1106"/>
    </location>
</feature>
<feature type="region of interest" description="Disordered" evidence="1">
    <location>
        <begin position="1"/>
        <end position="83"/>
    </location>
</feature>
<reference evidence="3" key="1">
    <citation type="submission" date="2020-06" db="EMBL/GenBank/DDBJ databases">
        <authorList>
            <consortium name="Plant Systems Biology data submission"/>
        </authorList>
    </citation>
    <scope>NUCLEOTIDE SEQUENCE</scope>
    <source>
        <strain evidence="3">D6</strain>
    </source>
</reference>
<feature type="compositionally biased region" description="Basic and acidic residues" evidence="1">
    <location>
        <begin position="1"/>
        <end position="16"/>
    </location>
</feature>
<feature type="compositionally biased region" description="Acidic residues" evidence="1">
    <location>
        <begin position="1190"/>
        <end position="1201"/>
    </location>
</feature>
<feature type="transmembrane region" description="Helical" evidence="2">
    <location>
        <begin position="176"/>
        <end position="198"/>
    </location>
</feature>
<feature type="transmembrane region" description="Helical" evidence="2">
    <location>
        <begin position="230"/>
        <end position="247"/>
    </location>
</feature>
<accession>A0A9N8DPA3</accession>
<feature type="transmembrane region" description="Helical" evidence="2">
    <location>
        <begin position="143"/>
        <end position="164"/>
    </location>
</feature>
<name>A0A9N8DPA3_9STRA</name>
<evidence type="ECO:0000313" key="3">
    <source>
        <dbReference type="EMBL" id="CAB9503434.1"/>
    </source>
</evidence>
<evidence type="ECO:0000313" key="4">
    <source>
        <dbReference type="Proteomes" id="UP001153069"/>
    </source>
</evidence>
<dbReference type="EMBL" id="CAICTM010000164">
    <property type="protein sequence ID" value="CAB9503434.1"/>
    <property type="molecule type" value="Genomic_DNA"/>
</dbReference>
<keyword evidence="2" id="KW-1133">Transmembrane helix</keyword>
<keyword evidence="2" id="KW-0472">Membrane</keyword>
<feature type="compositionally biased region" description="Low complexity" evidence="1">
    <location>
        <begin position="578"/>
        <end position="594"/>
    </location>
</feature>
<dbReference type="InterPro" id="IPR011990">
    <property type="entry name" value="TPR-like_helical_dom_sf"/>
</dbReference>
<feature type="compositionally biased region" description="Basic and acidic residues" evidence="1">
    <location>
        <begin position="1147"/>
        <end position="1157"/>
    </location>
</feature>
<dbReference type="Gene3D" id="1.25.40.10">
    <property type="entry name" value="Tetratricopeptide repeat domain"/>
    <property type="match status" value="1"/>
</dbReference>
<proteinExistence type="predicted"/>
<dbReference type="Proteomes" id="UP001153069">
    <property type="component" value="Unassembled WGS sequence"/>
</dbReference>
<comment type="caution">
    <text evidence="3">The sequence shown here is derived from an EMBL/GenBank/DDBJ whole genome shotgun (WGS) entry which is preliminary data.</text>
</comment>
<protein>
    <submittedName>
        <fullName evidence="3">Adenylate cyclase 10 (Soluble)</fullName>
    </submittedName>
</protein>
<sequence>MRSDENSRKDLLEQRNYHATPSDESVGKGSDSPEHHKISMTSYYKSPLHKDEGKIRAMSPSDTSDTPNNDFSEHDQIATPDNGSIPVVPAVRILAMEDDYWSVANAYVSEAQSTSVGSSSAVQPPVWQVETDPLCHSKAFPGIFVFLLSLIVFFRMIMCALLIRHRKHGNLQLAQPAVLAVLLLAGSVSIGGCALLLVHTCDYDTEEDDYTTMALNNQAADIFCLLRDPIILTPLTLAGCILLGRVWRIVLLLTPILQVHDDDEDYGQAMCGCLCGGRLGQRLKRHIMTGLTYLADIHGILGHYCRHHFRDAMRTLMGAILCLRGRRDMDHSHHHHHHHNNTSHNCRQRRKMAASIRRKVPVQQLLWLIFVLMIPQLLLQLCNLVVPPMQEHLQVDQQQQTTYVSTTQTSSSAYPHEDAQLQSTMTATNGFTVTVQTEQWECRTNMGSPWPTYLGIFFTIIPYMATAILAWNSAADLPKIFDEANATTRSLKVLMLAVTIIVPPRITIAVTSSNNPDVTVYLTTMLVFALAMPPCWFVVYPKIWKALQEDSRDRVAIRRLLLRKKQPSMRDYSASHDGTTTGHNTTHNNHNNNSNSAKLALTIGKMYEEMGLHSQSLTLFDDALAVWQVDPMRDKKEQVGGFTKDEIDAFSVSDLECVVQLLISKGRVHGTFNVGDKSGPKAAAQAWLDALEIYELAPARSFVKDRSMLFPTFSGLFVFLKGGKIQDDDKSTFEQNLAKKFVRETKLQGDPVHYTRAVAMLCEVKARLGRYKVALESFEILKQIYDPEEHSAGISEAYGTDRSAQAYSQCALWHMQLGQEDKALEACNYVLNEIMFLMDPKNVLNMCEMLLPILRIYVPRGDEKRMRSLFKKYVIDNYEKHFVKHDKTSPCSPVFKPLMLLLDIRHDPSNFKDFEDIVEWLIEEENGVVPDFLDSVYTKLCWSPNTMTAELCLRVAEQLIARHGDVGDTEALILKGLELCQKADKKIKDKNNTVKLPIAHGMNDPVFSELKVLAVTQNIQWLSEEDGHNSTGLASSLGSKLDLKNLPHAYKKNLRSSEGGSSSNLSPLLARTSLVSFATGSKSADSSRGSRGSRGNDVNMTIPDTTNARNVLRSQLSEISLDSKFRSRIESGFDDIDEFAEEDEGESDRLTEKDRKANLASLVEGESKGGDSLSKGKTTPTVPPGATDDPFADDEESPIMF</sequence>
<feature type="compositionally biased region" description="Acidic residues" evidence="1">
    <location>
        <begin position="1136"/>
        <end position="1146"/>
    </location>
</feature>
<feature type="compositionally biased region" description="Polar residues" evidence="1">
    <location>
        <begin position="60"/>
        <end position="70"/>
    </location>
</feature>
<dbReference type="SUPFAM" id="SSF48452">
    <property type="entry name" value="TPR-like"/>
    <property type="match status" value="1"/>
</dbReference>
<feature type="region of interest" description="Disordered" evidence="1">
    <location>
        <begin position="570"/>
        <end position="594"/>
    </location>
</feature>
<feature type="compositionally biased region" description="Low complexity" evidence="1">
    <location>
        <begin position="1086"/>
        <end position="1095"/>
    </location>
</feature>
<feature type="transmembrane region" description="Helical" evidence="2">
    <location>
        <begin position="453"/>
        <end position="472"/>
    </location>
</feature>
<feature type="region of interest" description="Disordered" evidence="1">
    <location>
        <begin position="1136"/>
        <end position="1201"/>
    </location>
</feature>
<keyword evidence="4" id="KW-1185">Reference proteome</keyword>
<keyword evidence="2" id="KW-0812">Transmembrane</keyword>
<evidence type="ECO:0000256" key="2">
    <source>
        <dbReference type="SAM" id="Phobius"/>
    </source>
</evidence>
<evidence type="ECO:0000256" key="1">
    <source>
        <dbReference type="SAM" id="MobiDB-lite"/>
    </source>
</evidence>
<dbReference type="OrthoDB" id="56549at2759"/>
<feature type="transmembrane region" description="Helical" evidence="2">
    <location>
        <begin position="365"/>
        <end position="386"/>
    </location>
</feature>
<feature type="compositionally biased region" description="Polar residues" evidence="1">
    <location>
        <begin position="1096"/>
        <end position="1106"/>
    </location>
</feature>
<gene>
    <name evidence="3" type="ORF">SEMRO_165_G073970.1</name>
</gene>
<feature type="transmembrane region" description="Helical" evidence="2">
    <location>
        <begin position="518"/>
        <end position="539"/>
    </location>
</feature>
<organism evidence="3 4">
    <name type="scientific">Seminavis robusta</name>
    <dbReference type="NCBI Taxonomy" id="568900"/>
    <lineage>
        <taxon>Eukaryota</taxon>
        <taxon>Sar</taxon>
        <taxon>Stramenopiles</taxon>
        <taxon>Ochrophyta</taxon>
        <taxon>Bacillariophyta</taxon>
        <taxon>Bacillariophyceae</taxon>
        <taxon>Bacillariophycidae</taxon>
        <taxon>Naviculales</taxon>
        <taxon>Naviculaceae</taxon>
        <taxon>Seminavis</taxon>
    </lineage>
</organism>